<keyword evidence="1" id="KW-0812">Transmembrane</keyword>
<dbReference type="KEGG" id="ppru:FDP22_12660"/>
<dbReference type="OrthoDB" id="9810895at2"/>
<dbReference type="Proteomes" id="UP000305888">
    <property type="component" value="Chromosome"/>
</dbReference>
<dbReference type="AlphaFoldDB" id="A0A5B8G0E9"/>
<keyword evidence="1" id="KW-1133">Transmembrane helix</keyword>
<dbReference type="EMBL" id="CP040818">
    <property type="protein sequence ID" value="QDL92559.1"/>
    <property type="molecule type" value="Genomic_DNA"/>
</dbReference>
<keyword evidence="3" id="KW-1185">Reference proteome</keyword>
<organism evidence="2 3">
    <name type="scientific">Paroceanicella profunda</name>
    <dbReference type="NCBI Taxonomy" id="2579971"/>
    <lineage>
        <taxon>Bacteria</taxon>
        <taxon>Pseudomonadati</taxon>
        <taxon>Pseudomonadota</taxon>
        <taxon>Alphaproteobacteria</taxon>
        <taxon>Rhodobacterales</taxon>
        <taxon>Paracoccaceae</taxon>
        <taxon>Paroceanicella</taxon>
    </lineage>
</organism>
<sequence>MADTLPPIPIWQTRSFWYAVATLAAVLARTFFQTELDANRLADTVMAILPLFTGALAYRERMNPKRRVVITRKVVATSALLLALGLSLMPGPTLAQGMACGDRTAIVQRLAEKYGEARRGIGLQRDAGVLEVYASDATGTFTIIITMPSGKACLVAAGDGWEQLHDDLATGEKL</sequence>
<reference evidence="2 3" key="1">
    <citation type="submission" date="2019-06" db="EMBL/GenBank/DDBJ databases">
        <title>Genome sequence of Rhodobacteraceae bacterium D4M1.</title>
        <authorList>
            <person name="Cao J."/>
        </authorList>
    </citation>
    <scope>NUCLEOTIDE SEQUENCE [LARGE SCALE GENOMIC DNA]</scope>
    <source>
        <strain evidence="2 3">D4M1</strain>
    </source>
</reference>
<accession>A0A5B8G0E9</accession>
<protein>
    <submittedName>
        <fullName evidence="2">Uncharacterized protein</fullName>
    </submittedName>
</protein>
<proteinExistence type="predicted"/>
<gene>
    <name evidence="2" type="ORF">FDP22_12660</name>
</gene>
<evidence type="ECO:0000313" key="3">
    <source>
        <dbReference type="Proteomes" id="UP000305888"/>
    </source>
</evidence>
<keyword evidence="1" id="KW-0472">Membrane</keyword>
<evidence type="ECO:0000256" key="1">
    <source>
        <dbReference type="SAM" id="Phobius"/>
    </source>
</evidence>
<feature type="transmembrane region" description="Helical" evidence="1">
    <location>
        <begin position="70"/>
        <end position="89"/>
    </location>
</feature>
<evidence type="ECO:0000313" key="2">
    <source>
        <dbReference type="EMBL" id="QDL92559.1"/>
    </source>
</evidence>
<dbReference type="RefSeq" id="WP_138574130.1">
    <property type="nucleotide sequence ID" value="NZ_CP040818.1"/>
</dbReference>
<feature type="transmembrane region" description="Helical" evidence="1">
    <location>
        <begin position="15"/>
        <end position="32"/>
    </location>
</feature>
<name>A0A5B8G0E9_9RHOB</name>